<evidence type="ECO:0000313" key="9">
    <source>
        <dbReference type="EMBL" id="OCK81925.1"/>
    </source>
</evidence>
<dbReference type="OrthoDB" id="5401779at2759"/>
<evidence type="ECO:0000259" key="8">
    <source>
        <dbReference type="Pfam" id="PF20684"/>
    </source>
</evidence>
<comment type="similarity">
    <text evidence="5">Belongs to the SAT4 family.</text>
</comment>
<evidence type="ECO:0000256" key="3">
    <source>
        <dbReference type="ARBA" id="ARBA00022989"/>
    </source>
</evidence>
<proteinExistence type="inferred from homology"/>
<feature type="region of interest" description="Disordered" evidence="6">
    <location>
        <begin position="301"/>
        <end position="327"/>
    </location>
</feature>
<comment type="subcellular location">
    <subcellularLocation>
        <location evidence="1">Membrane</location>
        <topology evidence="1">Multi-pass membrane protein</topology>
    </subcellularLocation>
</comment>
<dbReference type="PANTHER" id="PTHR33048">
    <property type="entry name" value="PTH11-LIKE INTEGRAL MEMBRANE PROTEIN (AFU_ORTHOLOGUE AFUA_5G11245)"/>
    <property type="match status" value="1"/>
</dbReference>
<dbReference type="EMBL" id="KV744904">
    <property type="protein sequence ID" value="OCK81925.1"/>
    <property type="molecule type" value="Genomic_DNA"/>
</dbReference>
<dbReference type="GO" id="GO:0016020">
    <property type="term" value="C:membrane"/>
    <property type="evidence" value="ECO:0007669"/>
    <property type="project" value="UniProtKB-SubCell"/>
</dbReference>
<evidence type="ECO:0000256" key="5">
    <source>
        <dbReference type="ARBA" id="ARBA00038359"/>
    </source>
</evidence>
<feature type="region of interest" description="Disordered" evidence="6">
    <location>
        <begin position="348"/>
        <end position="372"/>
    </location>
</feature>
<keyword evidence="3 7" id="KW-1133">Transmembrane helix</keyword>
<reference evidence="9 10" key="1">
    <citation type="journal article" date="2016" name="Nat. Commun.">
        <title>Ectomycorrhizal ecology is imprinted in the genome of the dominant symbiotic fungus Cenococcum geophilum.</title>
        <authorList>
            <consortium name="DOE Joint Genome Institute"/>
            <person name="Peter M."/>
            <person name="Kohler A."/>
            <person name="Ohm R.A."/>
            <person name="Kuo A."/>
            <person name="Krutzmann J."/>
            <person name="Morin E."/>
            <person name="Arend M."/>
            <person name="Barry K.W."/>
            <person name="Binder M."/>
            <person name="Choi C."/>
            <person name="Clum A."/>
            <person name="Copeland A."/>
            <person name="Grisel N."/>
            <person name="Haridas S."/>
            <person name="Kipfer T."/>
            <person name="LaButti K."/>
            <person name="Lindquist E."/>
            <person name="Lipzen A."/>
            <person name="Maire R."/>
            <person name="Meier B."/>
            <person name="Mihaltcheva S."/>
            <person name="Molinier V."/>
            <person name="Murat C."/>
            <person name="Poggeler S."/>
            <person name="Quandt C.A."/>
            <person name="Sperisen C."/>
            <person name="Tritt A."/>
            <person name="Tisserant E."/>
            <person name="Crous P.W."/>
            <person name="Henrissat B."/>
            <person name="Nehls U."/>
            <person name="Egli S."/>
            <person name="Spatafora J.W."/>
            <person name="Grigoriev I.V."/>
            <person name="Martin F.M."/>
        </authorList>
    </citation>
    <scope>NUCLEOTIDE SEQUENCE [LARGE SCALE GENOMIC DNA]</scope>
    <source>
        <strain evidence="9 10">CBS 459.81</strain>
    </source>
</reference>
<dbReference type="InterPro" id="IPR052337">
    <property type="entry name" value="SAT4-like"/>
</dbReference>
<feature type="transmembrane region" description="Helical" evidence="7">
    <location>
        <begin position="78"/>
        <end position="100"/>
    </location>
</feature>
<sequence length="372" mass="40613">MAQPTPEEMAHWPPPNYTDPETRVSAVLGVLISTTALMLLFTAIVISLLGCIACKYGIGYHIWDIKPGWAVIFSKIAYSALIVLGPCVSLTKISICITYLRIFPSRANRIFCHSLIAFLVCWMLASVLAETFQCTPVGSYWDLNISNRKCINLKAYLFGTAATNTFSDILVYLWPARQLWDIQLPLKQRISLIFVFTLGCIVCVAGIIRMWNFSVYFASTDYFWEGAISWIAQGIEYNLGIVCGCLPGVKPLLSSIFPAVFGSSNQTSKVQSRSQRRPQSFAFQTLSGAGDGANQLARTDEAGTGELSGGNYAWSGGGDSESISTVPERGIRVGHAITVRVEAIESEEGVKANGADAGSEEWIMEQGKGKEV</sequence>
<dbReference type="Pfam" id="PF20684">
    <property type="entry name" value="Fung_rhodopsin"/>
    <property type="match status" value="1"/>
</dbReference>
<name>A0A8E2EDA1_9PEZI</name>
<feature type="transmembrane region" description="Helical" evidence="7">
    <location>
        <begin position="190"/>
        <end position="211"/>
    </location>
</feature>
<evidence type="ECO:0000256" key="6">
    <source>
        <dbReference type="SAM" id="MobiDB-lite"/>
    </source>
</evidence>
<feature type="domain" description="Rhodopsin" evidence="8">
    <location>
        <begin position="36"/>
        <end position="254"/>
    </location>
</feature>
<dbReference type="AlphaFoldDB" id="A0A8E2EDA1"/>
<evidence type="ECO:0000256" key="2">
    <source>
        <dbReference type="ARBA" id="ARBA00022692"/>
    </source>
</evidence>
<evidence type="ECO:0000256" key="4">
    <source>
        <dbReference type="ARBA" id="ARBA00023136"/>
    </source>
</evidence>
<keyword evidence="10" id="KW-1185">Reference proteome</keyword>
<feature type="transmembrane region" description="Helical" evidence="7">
    <location>
        <begin position="153"/>
        <end position="174"/>
    </location>
</feature>
<evidence type="ECO:0000313" key="10">
    <source>
        <dbReference type="Proteomes" id="UP000250266"/>
    </source>
</evidence>
<keyword evidence="4 7" id="KW-0472">Membrane</keyword>
<feature type="transmembrane region" description="Helical" evidence="7">
    <location>
        <begin position="112"/>
        <end position="133"/>
    </location>
</feature>
<feature type="transmembrane region" description="Helical" evidence="7">
    <location>
        <begin position="26"/>
        <end position="58"/>
    </location>
</feature>
<dbReference type="Proteomes" id="UP000250266">
    <property type="component" value="Unassembled WGS sequence"/>
</dbReference>
<evidence type="ECO:0000256" key="7">
    <source>
        <dbReference type="SAM" id="Phobius"/>
    </source>
</evidence>
<dbReference type="PANTHER" id="PTHR33048:SF129">
    <property type="entry name" value="INTEGRAL MEMBRANE PROTEIN-RELATED"/>
    <property type="match status" value="1"/>
</dbReference>
<accession>A0A8E2EDA1</accession>
<organism evidence="9 10">
    <name type="scientific">Lepidopterella palustris CBS 459.81</name>
    <dbReference type="NCBI Taxonomy" id="1314670"/>
    <lineage>
        <taxon>Eukaryota</taxon>
        <taxon>Fungi</taxon>
        <taxon>Dikarya</taxon>
        <taxon>Ascomycota</taxon>
        <taxon>Pezizomycotina</taxon>
        <taxon>Dothideomycetes</taxon>
        <taxon>Pleosporomycetidae</taxon>
        <taxon>Mytilinidiales</taxon>
        <taxon>Argynnaceae</taxon>
        <taxon>Lepidopterella</taxon>
    </lineage>
</organism>
<protein>
    <recommendedName>
        <fullName evidence="8">Rhodopsin domain-containing protein</fullName>
    </recommendedName>
</protein>
<keyword evidence="2 7" id="KW-0812">Transmembrane</keyword>
<gene>
    <name evidence="9" type="ORF">K432DRAFT_350062</name>
</gene>
<dbReference type="InterPro" id="IPR049326">
    <property type="entry name" value="Rhodopsin_dom_fungi"/>
</dbReference>
<evidence type="ECO:0000256" key="1">
    <source>
        <dbReference type="ARBA" id="ARBA00004141"/>
    </source>
</evidence>